<dbReference type="EMBL" id="JABMIG020000040">
    <property type="protein sequence ID" value="KAL3799271.1"/>
    <property type="molecule type" value="Genomic_DNA"/>
</dbReference>
<sequence>MLSKSDKNRSGLCCDIERKLINFSIPVLSENPNTSRIHGANDGSFRHSSNWVFESNPKAKELEPVDSGMLALWYPLGPWHVNHEMVPTKLTKAAPKKSCPRPLETKSSTVKSKTHQQPPSNIVSSLTTATADGSTTKSLTKILKRRLVVPAKKVAVKWTVLLDDSFHIWNLTTLKQAYDIDWESGLEVTKDKAQKDRFVLDVPKQCVLNQFQLMDLLIGGPSPWMEWDSKCPGALIIWRMLTSSSILIITLSISFFWDQSCPCAPKHSFCGNSEAISEVRKVYTHLRLSPYIQLLLPPTQPLVVHSQRAGKGGYNWEICIDPTKRVWQEHVGEVKWNKYCNNRTSQGNFAIWADLSYAIKDKMFWKEKEKEYWFNVASAGTHDWFIDYCGQFVMANSASWLQHMEDVAQQRIREGGTLRSLGNSFVLGEQLKNQKGRNPLLSRAIGIMFQQSSTILEMFSLVNSDYFVGDFYSMFSLNVCYLRGLAGVMNSNMCWMFIHPDMEKAIPPPIEHAINIPMNDNAEETMPPALMSDVEHAFVTSDDGKRPIDRGKIPAVISVLGQGVVAMTIEKLSNGEDTIHANFTCSMGNQMETKASIYILGEDEESPVKENPDTLFITIQPPLSLQSQDGSFSLRIGSNLVRAQNVPRLSHGSSIKTWGLLHCLLPSSQKIDPDRLLTYLRNHKSLGVQSHVHIYNVDWHSPQIQSILNDYRGEKFISRHDWSTRAKSRFSAANNFTNHLARFAAKMDCMLRSQGVDSYAIFSEIDEFMDGSNFPTQLKSCEDNFLDRCSLDVNVAPPNRIEGNFHLTGVSEI</sequence>
<comment type="similarity">
    <text evidence="2">Belongs to the glycosyltransferase 92 family.</text>
</comment>
<evidence type="ECO:0000256" key="4">
    <source>
        <dbReference type="ARBA" id="ARBA00022679"/>
    </source>
</evidence>
<dbReference type="AlphaFoldDB" id="A0ABD3QIC7"/>
<proteinExistence type="inferred from homology"/>
<evidence type="ECO:0000256" key="5">
    <source>
        <dbReference type="ARBA" id="ARBA00023136"/>
    </source>
</evidence>
<evidence type="ECO:0000256" key="6">
    <source>
        <dbReference type="SAM" id="MobiDB-lite"/>
    </source>
</evidence>
<accession>A0ABD3QIC7</accession>
<reference evidence="7 8" key="1">
    <citation type="journal article" date="2020" name="G3 (Bethesda)">
        <title>Improved Reference Genome for Cyclotella cryptica CCMP332, a Model for Cell Wall Morphogenesis, Salinity Adaptation, and Lipid Production in Diatoms (Bacillariophyta).</title>
        <authorList>
            <person name="Roberts W.R."/>
            <person name="Downey K.M."/>
            <person name="Ruck E.C."/>
            <person name="Traller J.C."/>
            <person name="Alverson A.J."/>
        </authorList>
    </citation>
    <scope>NUCLEOTIDE SEQUENCE [LARGE SCALE GENOMIC DNA]</scope>
    <source>
        <strain evidence="7 8">CCMP332</strain>
    </source>
</reference>
<feature type="compositionally biased region" description="Polar residues" evidence="6">
    <location>
        <begin position="105"/>
        <end position="128"/>
    </location>
</feature>
<evidence type="ECO:0000313" key="7">
    <source>
        <dbReference type="EMBL" id="KAL3799271.1"/>
    </source>
</evidence>
<comment type="subcellular location">
    <subcellularLocation>
        <location evidence="1">Membrane</location>
    </subcellularLocation>
</comment>
<evidence type="ECO:0000256" key="2">
    <source>
        <dbReference type="ARBA" id="ARBA00007647"/>
    </source>
</evidence>
<evidence type="ECO:0000256" key="3">
    <source>
        <dbReference type="ARBA" id="ARBA00022676"/>
    </source>
</evidence>
<dbReference type="GO" id="GO:0016020">
    <property type="term" value="C:membrane"/>
    <property type="evidence" value="ECO:0007669"/>
    <property type="project" value="UniProtKB-SubCell"/>
</dbReference>
<dbReference type="Pfam" id="PF01697">
    <property type="entry name" value="Glyco_transf_92"/>
    <property type="match status" value="1"/>
</dbReference>
<dbReference type="InterPro" id="IPR008166">
    <property type="entry name" value="Glyco_transf_92"/>
</dbReference>
<dbReference type="GO" id="GO:0016757">
    <property type="term" value="F:glycosyltransferase activity"/>
    <property type="evidence" value="ECO:0007669"/>
    <property type="project" value="UniProtKB-KW"/>
</dbReference>
<gene>
    <name evidence="7" type="ORF">HJC23_012996</name>
</gene>
<keyword evidence="5" id="KW-0472">Membrane</keyword>
<protein>
    <recommendedName>
        <fullName evidence="9">Glycosyltransferase family 92 protein</fullName>
    </recommendedName>
</protein>
<dbReference type="Proteomes" id="UP001516023">
    <property type="component" value="Unassembled WGS sequence"/>
</dbReference>
<keyword evidence="3" id="KW-0328">Glycosyltransferase</keyword>
<evidence type="ECO:0008006" key="9">
    <source>
        <dbReference type="Google" id="ProtNLM"/>
    </source>
</evidence>
<feature type="region of interest" description="Disordered" evidence="6">
    <location>
        <begin position="92"/>
        <end position="128"/>
    </location>
</feature>
<organism evidence="7 8">
    <name type="scientific">Cyclotella cryptica</name>
    <dbReference type="NCBI Taxonomy" id="29204"/>
    <lineage>
        <taxon>Eukaryota</taxon>
        <taxon>Sar</taxon>
        <taxon>Stramenopiles</taxon>
        <taxon>Ochrophyta</taxon>
        <taxon>Bacillariophyta</taxon>
        <taxon>Coscinodiscophyceae</taxon>
        <taxon>Thalassiosirophycidae</taxon>
        <taxon>Stephanodiscales</taxon>
        <taxon>Stephanodiscaceae</taxon>
        <taxon>Cyclotella</taxon>
    </lineage>
</organism>
<keyword evidence="8" id="KW-1185">Reference proteome</keyword>
<evidence type="ECO:0000256" key="1">
    <source>
        <dbReference type="ARBA" id="ARBA00004370"/>
    </source>
</evidence>
<name>A0ABD3QIC7_9STRA</name>
<keyword evidence="4" id="KW-0808">Transferase</keyword>
<comment type="caution">
    <text evidence="7">The sequence shown here is derived from an EMBL/GenBank/DDBJ whole genome shotgun (WGS) entry which is preliminary data.</text>
</comment>
<evidence type="ECO:0000313" key="8">
    <source>
        <dbReference type="Proteomes" id="UP001516023"/>
    </source>
</evidence>